<dbReference type="PROSITE" id="PS51644">
    <property type="entry name" value="HTH_OST"/>
    <property type="match status" value="3"/>
</dbReference>
<feature type="domain" description="Tudor" evidence="7">
    <location>
        <begin position="695"/>
        <end position="752"/>
    </location>
</feature>
<organism evidence="9 10">
    <name type="scientific">Gadus morhua</name>
    <name type="common">Atlantic cod</name>
    <dbReference type="NCBI Taxonomy" id="8049"/>
    <lineage>
        <taxon>Eukaryota</taxon>
        <taxon>Metazoa</taxon>
        <taxon>Chordata</taxon>
        <taxon>Craniata</taxon>
        <taxon>Vertebrata</taxon>
        <taxon>Euteleostomi</taxon>
        <taxon>Actinopterygii</taxon>
        <taxon>Neopterygii</taxon>
        <taxon>Teleostei</taxon>
        <taxon>Neoteleostei</taxon>
        <taxon>Acanthomorphata</taxon>
        <taxon>Zeiogadaria</taxon>
        <taxon>Gadariae</taxon>
        <taxon>Gadiformes</taxon>
        <taxon>Gadoidei</taxon>
        <taxon>Gadidae</taxon>
        <taxon>Gadus</taxon>
    </lineage>
</organism>
<dbReference type="InterPro" id="IPR025605">
    <property type="entry name" value="OST-HTH/LOTUS_dom"/>
</dbReference>
<dbReference type="Pfam" id="PF12872">
    <property type="entry name" value="OST-HTH"/>
    <property type="match status" value="1"/>
</dbReference>
<dbReference type="PANTHER" id="PTHR22948:SF14">
    <property type="entry name" value="TUDOR DOMAIN-CONTAINING PROTEIN 7"/>
    <property type="match status" value="1"/>
</dbReference>
<dbReference type="AlphaFoldDB" id="A0A8C4ZTR6"/>
<keyword evidence="10" id="KW-1185">Reference proteome</keyword>
<feature type="compositionally biased region" description="Polar residues" evidence="6">
    <location>
        <begin position="304"/>
        <end position="315"/>
    </location>
</feature>
<evidence type="ECO:0000256" key="3">
    <source>
        <dbReference type="ARBA" id="ARBA00022737"/>
    </source>
</evidence>
<keyword evidence="2" id="KW-0963">Cytoplasm</keyword>
<dbReference type="InterPro" id="IPR035437">
    <property type="entry name" value="SNase_OB-fold_sf"/>
</dbReference>
<accession>A0A8C4ZTR6</accession>
<keyword evidence="3" id="KW-0677">Repeat</keyword>
<evidence type="ECO:0000256" key="4">
    <source>
        <dbReference type="ARBA" id="ARBA00022782"/>
    </source>
</evidence>
<evidence type="ECO:0000256" key="2">
    <source>
        <dbReference type="ARBA" id="ARBA00022490"/>
    </source>
</evidence>
<feature type="region of interest" description="Disordered" evidence="6">
    <location>
        <begin position="253"/>
        <end position="343"/>
    </location>
</feature>
<keyword evidence="5" id="KW-0744">Spermatogenesis</keyword>
<evidence type="ECO:0000259" key="8">
    <source>
        <dbReference type="PROSITE" id="PS51644"/>
    </source>
</evidence>
<evidence type="ECO:0000313" key="9">
    <source>
        <dbReference type="Ensembl" id="ENSGMOP00000020486.2"/>
    </source>
</evidence>
<dbReference type="InterPro" id="IPR050621">
    <property type="entry name" value="Tudor_domain_containing"/>
</dbReference>
<dbReference type="Gene3D" id="2.40.50.90">
    <property type="match status" value="3"/>
</dbReference>
<feature type="domain" description="HTH OST-type" evidence="8">
    <location>
        <begin position="343"/>
        <end position="413"/>
    </location>
</feature>
<sequence>MDGESIKKMLRSVLLSSKEGVSIGRLQTEYRSLCGELIPHSKLGHHSLEDFLRSIPSVVRLEHRMGEMRCFAAICKETRHIAEMVARQKSSKKPGRSQLVNCTMRFKPSNPYMLNGAFHNVLPGNNLMMLYISDDFCCLYVNLFESVDSAPVLNKNRFSIPIPRNQALSVNWCNNLTNISLSPWLQPEVYNPELVQSRLSDLLSKHCSGLWLSKLPGVYLEMFAQAIPPQALQQLDTWSHICMVENLNSSNRTDRLLYPPLPPKPTAAPSPPSPPSHLAAPCPPPTYLFSPTSAESSPVKDPASTASASLWSPSRSPGFAPNMPTAVSNAAGSPPNSSAVSPLSPELQDRLLELLSKYSNGLWTHALPQLFLDTYKMAFPEAVLGQLSLLEDICSVDYPLSHDRSKAILYERREAESQRTEPCCSTAPASGVPVLGVQALPSLTLPTEQYPSVLVTEARGSDRVTVRYVGKGYSKAQESMENAMLAFYTQSPTPDTLPSPAIGQLAAVTGEAGDELARVQVIEDMTSEKVKVYYVDYGFSMEVSSSSLLVLPQDFLTLPFQATTVQLAGLEAWSSKPVVVSALERLAVGRILLMETVEVCPGEKLPLVVLYDTSQDDDLNINAACRKALQDHAAQDHAPLIVSSRYQDVWVTNVSSDGFLSCQLPCRGRSSLSGLLAKIEAFFSNQVTSECLVSQPFSGKLCLARHRGKWSRAEIYNLHGGRVMDVVFIDLGVSSSIEVTELREVPPPFLTDLTVLPAQAVRCFLADLDRPSGPWSPEALLWIRQTVLNMPCTMKVLAHHSALGCVCALSLNGQSVSAVLPKARPEAGDSPSKPAPLNLCICLSLQAGQNMDVFVPVACHPGHFVVQPWQDLYKLVVLMGEMVLYYNQSQTSSSIPLLHKEHVYAAKIDRNWHRVLLKGVLSTGLVSVYELDYGQYELVSSSQLRSLIPEFRQLPFQAVTAQLAGVPHGGWSEEASMVFRNHVEKRALVAQVESVHEGSEVKAGLGEVSERRLTVFLVDTSEEDNDVWIHNIMTDLCELPATSTI</sequence>
<comment type="subcellular location">
    <subcellularLocation>
        <location evidence="1">Cytoplasm</location>
    </subcellularLocation>
</comment>
<dbReference type="GO" id="GO:0007283">
    <property type="term" value="P:spermatogenesis"/>
    <property type="evidence" value="ECO:0007669"/>
    <property type="project" value="UniProtKB-KW"/>
</dbReference>
<dbReference type="PANTHER" id="PTHR22948">
    <property type="entry name" value="TUDOR DOMAIN CONTAINING PROTEIN"/>
    <property type="match status" value="1"/>
</dbReference>
<evidence type="ECO:0000259" key="7">
    <source>
        <dbReference type="PROSITE" id="PS50304"/>
    </source>
</evidence>
<dbReference type="SMART" id="SM00333">
    <property type="entry name" value="TUDOR"/>
    <property type="match status" value="3"/>
</dbReference>
<feature type="compositionally biased region" description="Pro residues" evidence="6">
    <location>
        <begin position="259"/>
        <end position="286"/>
    </location>
</feature>
<evidence type="ECO:0000256" key="5">
    <source>
        <dbReference type="ARBA" id="ARBA00022871"/>
    </source>
</evidence>
<dbReference type="GO" id="GO:0005737">
    <property type="term" value="C:cytoplasm"/>
    <property type="evidence" value="ECO:0007669"/>
    <property type="project" value="UniProtKB-SubCell"/>
</dbReference>
<dbReference type="GO" id="GO:0030154">
    <property type="term" value="P:cell differentiation"/>
    <property type="evidence" value="ECO:0007669"/>
    <property type="project" value="UniProtKB-KW"/>
</dbReference>
<evidence type="ECO:0008006" key="11">
    <source>
        <dbReference type="Google" id="ProtNLM"/>
    </source>
</evidence>
<name>A0A8C4ZTR6_GADMO</name>
<dbReference type="Proteomes" id="UP000694546">
    <property type="component" value="Chromosome 3"/>
</dbReference>
<dbReference type="PROSITE" id="PS50304">
    <property type="entry name" value="TUDOR"/>
    <property type="match status" value="2"/>
</dbReference>
<dbReference type="InterPro" id="IPR002999">
    <property type="entry name" value="Tudor"/>
</dbReference>
<dbReference type="Ensembl" id="ENSGMOT00000020987.2">
    <property type="protein sequence ID" value="ENSGMOP00000020486.2"/>
    <property type="gene ID" value="ENSGMOG00000019035.2"/>
</dbReference>
<feature type="domain" description="HTH OST-type" evidence="8">
    <location>
        <begin position="191"/>
        <end position="261"/>
    </location>
</feature>
<dbReference type="SUPFAM" id="SSF63748">
    <property type="entry name" value="Tudor/PWWP/MBT"/>
    <property type="match status" value="3"/>
</dbReference>
<dbReference type="Pfam" id="PF00567">
    <property type="entry name" value="TUDOR"/>
    <property type="match status" value="3"/>
</dbReference>
<feature type="domain" description="HTH OST-type" evidence="8">
    <location>
        <begin position="2"/>
        <end position="76"/>
    </location>
</feature>
<reference evidence="9" key="1">
    <citation type="submission" date="2025-08" db="UniProtKB">
        <authorList>
            <consortium name="Ensembl"/>
        </authorList>
    </citation>
    <scope>IDENTIFICATION</scope>
</reference>
<keyword evidence="4" id="KW-0221">Differentiation</keyword>
<proteinExistence type="predicted"/>
<evidence type="ECO:0000256" key="1">
    <source>
        <dbReference type="ARBA" id="ARBA00004496"/>
    </source>
</evidence>
<dbReference type="Gene3D" id="2.30.30.140">
    <property type="match status" value="3"/>
</dbReference>
<dbReference type="GeneTree" id="ENSGT00890000139482"/>
<evidence type="ECO:0000313" key="10">
    <source>
        <dbReference type="Proteomes" id="UP000694546"/>
    </source>
</evidence>
<evidence type="ECO:0000256" key="6">
    <source>
        <dbReference type="SAM" id="MobiDB-lite"/>
    </source>
</evidence>
<dbReference type="InterPro" id="IPR041966">
    <property type="entry name" value="LOTUS-like"/>
</dbReference>
<dbReference type="Gene3D" id="3.30.420.610">
    <property type="entry name" value="LOTUS domain-like"/>
    <property type="match status" value="3"/>
</dbReference>
<protein>
    <recommendedName>
        <fullName evidence="11">Tudor domain-containing protein 7A</fullName>
    </recommendedName>
</protein>
<feature type="compositionally biased region" description="Low complexity" evidence="6">
    <location>
        <begin position="326"/>
        <end position="342"/>
    </location>
</feature>
<feature type="domain" description="Tudor" evidence="7">
    <location>
        <begin position="499"/>
        <end position="558"/>
    </location>
</feature>
<reference evidence="9" key="2">
    <citation type="submission" date="2025-09" db="UniProtKB">
        <authorList>
            <consortium name="Ensembl"/>
        </authorList>
    </citation>
    <scope>IDENTIFICATION</scope>
</reference>